<name>A0ABD5WCU8_9EURY</name>
<gene>
    <name evidence="2" type="ORF">ACFQL9_11610</name>
</gene>
<evidence type="ECO:0000313" key="3">
    <source>
        <dbReference type="Proteomes" id="UP001596461"/>
    </source>
</evidence>
<dbReference type="RefSeq" id="WP_284031146.1">
    <property type="nucleotide sequence ID" value="NZ_CP126154.1"/>
</dbReference>
<feature type="domain" description="UspA" evidence="1">
    <location>
        <begin position="2"/>
        <end position="146"/>
    </location>
</feature>
<proteinExistence type="predicted"/>
<evidence type="ECO:0000259" key="1">
    <source>
        <dbReference type="Pfam" id="PF00582"/>
    </source>
</evidence>
<dbReference type="Proteomes" id="UP001596461">
    <property type="component" value="Unassembled WGS sequence"/>
</dbReference>
<dbReference type="AlphaFoldDB" id="A0ABD5WCU8"/>
<dbReference type="InterPro" id="IPR014729">
    <property type="entry name" value="Rossmann-like_a/b/a_fold"/>
</dbReference>
<reference evidence="2 3" key="1">
    <citation type="journal article" date="2019" name="Int. J. Syst. Evol. Microbiol.">
        <title>The Global Catalogue of Microorganisms (GCM) 10K type strain sequencing project: providing services to taxonomists for standard genome sequencing and annotation.</title>
        <authorList>
            <consortium name="The Broad Institute Genomics Platform"/>
            <consortium name="The Broad Institute Genome Sequencing Center for Infectious Disease"/>
            <person name="Wu L."/>
            <person name="Ma J."/>
        </authorList>
    </citation>
    <scope>NUCLEOTIDE SEQUENCE [LARGE SCALE GENOMIC DNA]</scope>
    <source>
        <strain evidence="2 3">DT31</strain>
    </source>
</reference>
<dbReference type="CDD" id="cd00293">
    <property type="entry name" value="USP-like"/>
    <property type="match status" value="1"/>
</dbReference>
<dbReference type="InterPro" id="IPR006016">
    <property type="entry name" value="UspA"/>
</dbReference>
<dbReference type="GeneID" id="81126014"/>
<dbReference type="EMBL" id="JBHTAH010000009">
    <property type="protein sequence ID" value="MFC7070290.1"/>
    <property type="molecule type" value="Genomic_DNA"/>
</dbReference>
<keyword evidence="3" id="KW-1185">Reference proteome</keyword>
<dbReference type="Pfam" id="PF00582">
    <property type="entry name" value="Usp"/>
    <property type="match status" value="1"/>
</dbReference>
<evidence type="ECO:0000313" key="2">
    <source>
        <dbReference type="EMBL" id="MFC7070290.1"/>
    </source>
</evidence>
<dbReference type="SUPFAM" id="SSF52402">
    <property type="entry name" value="Adenine nucleotide alpha hydrolases-like"/>
    <property type="match status" value="1"/>
</dbReference>
<sequence length="148" mass="15986">MDHALAVVGPTEAAKTLTREAGELAAGVDAKLTLLHVTDEDVYDDQREELQQLTRGDSTYSVGQAVEGARSFAADIGHETLEGIDVRYEAVGSLGERAETVLREVRERDCDHVFVTGSKRSPTGKALFGDDTQRIILDSSIPVTVVTE</sequence>
<accession>A0ABD5WCU8</accession>
<organism evidence="2 3">
    <name type="scientific">Halobaculum lipolyticum</name>
    <dbReference type="NCBI Taxonomy" id="3032001"/>
    <lineage>
        <taxon>Archaea</taxon>
        <taxon>Methanobacteriati</taxon>
        <taxon>Methanobacteriota</taxon>
        <taxon>Stenosarchaea group</taxon>
        <taxon>Halobacteria</taxon>
        <taxon>Halobacteriales</taxon>
        <taxon>Haloferacaceae</taxon>
        <taxon>Halobaculum</taxon>
    </lineage>
</organism>
<protein>
    <submittedName>
        <fullName evidence="2">Universal stress protein</fullName>
    </submittedName>
</protein>
<dbReference type="Gene3D" id="3.40.50.620">
    <property type="entry name" value="HUPs"/>
    <property type="match status" value="1"/>
</dbReference>
<comment type="caution">
    <text evidence="2">The sequence shown here is derived from an EMBL/GenBank/DDBJ whole genome shotgun (WGS) entry which is preliminary data.</text>
</comment>